<feature type="region of interest" description="Disordered" evidence="5">
    <location>
        <begin position="40"/>
        <end position="84"/>
    </location>
</feature>
<evidence type="ECO:0000256" key="1">
    <source>
        <dbReference type="ARBA" id="ARBA00022723"/>
    </source>
</evidence>
<dbReference type="PROSITE" id="PS50089">
    <property type="entry name" value="ZF_RING_2"/>
    <property type="match status" value="3"/>
</dbReference>
<evidence type="ECO:0000313" key="9">
    <source>
        <dbReference type="Proteomes" id="UP000238274"/>
    </source>
</evidence>
<feature type="domain" description="RING-type" evidence="7">
    <location>
        <begin position="507"/>
        <end position="551"/>
    </location>
</feature>
<dbReference type="PANTHER" id="PTHR45969">
    <property type="entry name" value="RING ZINC FINGER PROTEIN-RELATED"/>
    <property type="match status" value="1"/>
</dbReference>
<dbReference type="InterPro" id="IPR013083">
    <property type="entry name" value="Znf_RING/FYVE/PHD"/>
</dbReference>
<evidence type="ECO:0000256" key="4">
    <source>
        <dbReference type="PROSITE-ProRule" id="PRU00175"/>
    </source>
</evidence>
<dbReference type="GO" id="GO:0061630">
    <property type="term" value="F:ubiquitin protein ligase activity"/>
    <property type="evidence" value="ECO:0007669"/>
    <property type="project" value="TreeGrafter"/>
</dbReference>
<dbReference type="GO" id="GO:0008270">
    <property type="term" value="F:zinc ion binding"/>
    <property type="evidence" value="ECO:0007669"/>
    <property type="project" value="UniProtKB-KW"/>
</dbReference>
<feature type="region of interest" description="Disordered" evidence="5">
    <location>
        <begin position="414"/>
        <end position="451"/>
    </location>
</feature>
<protein>
    <recommendedName>
        <fullName evidence="7">RING-type domain-containing protein</fullName>
    </recommendedName>
</protein>
<feature type="signal peptide" evidence="6">
    <location>
        <begin position="1"/>
        <end position="22"/>
    </location>
</feature>
<dbReference type="VEuPathDB" id="FungiDB:PSTT_10300"/>
<dbReference type="Pfam" id="PF13639">
    <property type="entry name" value="zf-RING_2"/>
    <property type="match status" value="3"/>
</dbReference>
<keyword evidence="3" id="KW-0862">Zinc</keyword>
<reference evidence="9" key="2">
    <citation type="journal article" date="2018" name="BMC Genomics">
        <title>Genomic insights into host adaptation between the wheat stripe rust pathogen (Puccinia striiformis f. sp. tritici) and the barley stripe rust pathogen (Puccinia striiformis f. sp. hordei).</title>
        <authorList>
            <person name="Xia C."/>
            <person name="Wang M."/>
            <person name="Yin C."/>
            <person name="Cornejo O.E."/>
            <person name="Hulbert S.H."/>
            <person name="Chen X."/>
        </authorList>
    </citation>
    <scope>NUCLEOTIDE SEQUENCE [LARGE SCALE GENOMIC DNA]</scope>
    <source>
        <strain evidence="9">93TX-2</strain>
    </source>
</reference>
<reference evidence="9" key="3">
    <citation type="journal article" date="2018" name="Mol. Plant Microbe Interact.">
        <title>Genome sequence resources for the wheat stripe rust pathogen (Puccinia striiformis f. sp. tritici) and the barley stripe rust pathogen (Puccinia striiformis f. sp. hordei).</title>
        <authorList>
            <person name="Xia C."/>
            <person name="Wang M."/>
            <person name="Yin C."/>
            <person name="Cornejo O.E."/>
            <person name="Hulbert S.H."/>
            <person name="Chen X."/>
        </authorList>
    </citation>
    <scope>NUCLEOTIDE SEQUENCE [LARGE SCALE GENOMIC DNA]</scope>
    <source>
        <strain evidence="9">93TX-2</strain>
    </source>
</reference>
<keyword evidence="1" id="KW-0479">Metal-binding</keyword>
<feature type="chain" id="PRO_5015682728" description="RING-type domain-containing protein" evidence="6">
    <location>
        <begin position="23"/>
        <end position="606"/>
    </location>
</feature>
<feature type="domain" description="RING-type" evidence="7">
    <location>
        <begin position="275"/>
        <end position="319"/>
    </location>
</feature>
<dbReference type="Gene3D" id="3.30.40.10">
    <property type="entry name" value="Zinc/RING finger domain, C3HC4 (zinc finger)"/>
    <property type="match status" value="3"/>
</dbReference>
<dbReference type="GO" id="GO:0016567">
    <property type="term" value="P:protein ubiquitination"/>
    <property type="evidence" value="ECO:0007669"/>
    <property type="project" value="TreeGrafter"/>
</dbReference>
<reference evidence="8 9" key="1">
    <citation type="submission" date="2017-12" db="EMBL/GenBank/DDBJ databases">
        <title>Gene loss provides genomic basis for host adaptation in cereal stripe rust fungi.</title>
        <authorList>
            <person name="Xia C."/>
        </authorList>
    </citation>
    <scope>NUCLEOTIDE SEQUENCE [LARGE SCALE GENOMIC DNA]</scope>
    <source>
        <strain evidence="8 9">93TX-2</strain>
    </source>
</reference>
<keyword evidence="2 4" id="KW-0863">Zinc-finger</keyword>
<evidence type="ECO:0000256" key="3">
    <source>
        <dbReference type="ARBA" id="ARBA00022833"/>
    </source>
</evidence>
<dbReference type="AlphaFoldDB" id="A0A2S4WCC5"/>
<evidence type="ECO:0000256" key="2">
    <source>
        <dbReference type="ARBA" id="ARBA00022771"/>
    </source>
</evidence>
<dbReference type="EMBL" id="PKSM01000050">
    <property type="protein sequence ID" value="POW19367.1"/>
    <property type="molecule type" value="Genomic_DNA"/>
</dbReference>
<keyword evidence="6" id="KW-0732">Signal</keyword>
<comment type="caution">
    <text evidence="8">The sequence shown here is derived from an EMBL/GenBank/DDBJ whole genome shotgun (WGS) entry which is preliminary data.</text>
</comment>
<dbReference type="InterPro" id="IPR001841">
    <property type="entry name" value="Znf_RING"/>
</dbReference>
<sequence>MVHHTSKSLILLLLTVVTASIAAPPIKVEQSPGDIGVLRDIGRFGESSAPGSGSVTPLRHQPETERPEPNVSAHDHNAQGDQDKLPIATHTNQNEDQEAAAQCAICLESLDNHQHGEVKKRTTCTHLFHEGCVSEWTKTQATCPLCREVDQSLPSFKEPSEPPSSIHEDNDLREVTDQARINLRRLEQSPPSDMVTAQLTCRKIVSFLRSQVQFSALMTDPSGYGSSSTLLRHPTEIERLEPNVSAHDHDAQRDQGKLPIGTHTNQNEDQGAQQCAICLESLENRQNGEVKKRTNCSHFFHEDCVSKWAKKGATCPLCREVDPTSTSSETPIRRPSMLQQVIDQTKSELRQLEQLPPTEQNDAELPVPYSTHRTPKAMIHDNFLSLLVLLLTATTTLIGAPPIKAGPFPEDIGIPRDISTPRDIGCLRNPSPSRYIDIPGDTTTSGSGSATLLRHQPETEKPHHYPGDKWVSKEPDASPRDHNVHDQGKLAITTHTNQNEDQEAATCAICLDDLENDQHDKIKKWTTCTHLFHEDCIAEWTKEHKTCPICREVDHSLPEPRIEPPRIEPTPQQRRILHEARDELIRLEQLPPSDQNNEELKEEYRG</sequence>
<dbReference type="Proteomes" id="UP000238274">
    <property type="component" value="Unassembled WGS sequence"/>
</dbReference>
<dbReference type="VEuPathDB" id="FungiDB:PSHT_04760"/>
<feature type="compositionally biased region" description="Low complexity" evidence="5">
    <location>
        <begin position="440"/>
        <end position="449"/>
    </location>
</feature>
<name>A0A2S4WCC5_9BASI</name>
<feature type="region of interest" description="Disordered" evidence="5">
    <location>
        <begin position="585"/>
        <end position="606"/>
    </location>
</feature>
<dbReference type="PANTHER" id="PTHR45969:SF69">
    <property type="entry name" value="FINGER DOMAIN PROTEIN, PUTATIVE (AFU_ORTHOLOGUE AFUA_3G12190)-RELATED"/>
    <property type="match status" value="1"/>
</dbReference>
<organism evidence="8 9">
    <name type="scientific">Puccinia striiformis</name>
    <dbReference type="NCBI Taxonomy" id="27350"/>
    <lineage>
        <taxon>Eukaryota</taxon>
        <taxon>Fungi</taxon>
        <taxon>Dikarya</taxon>
        <taxon>Basidiomycota</taxon>
        <taxon>Pucciniomycotina</taxon>
        <taxon>Pucciniomycetes</taxon>
        <taxon>Pucciniales</taxon>
        <taxon>Pucciniaceae</taxon>
        <taxon>Puccinia</taxon>
    </lineage>
</organism>
<dbReference type="CDD" id="cd16448">
    <property type="entry name" value="RING-H2"/>
    <property type="match status" value="1"/>
</dbReference>
<feature type="compositionally biased region" description="Basic and acidic residues" evidence="5">
    <location>
        <begin position="60"/>
        <end position="84"/>
    </location>
</feature>
<dbReference type="SMART" id="SM00184">
    <property type="entry name" value="RING"/>
    <property type="match status" value="3"/>
</dbReference>
<dbReference type="SUPFAM" id="SSF57850">
    <property type="entry name" value="RING/U-box"/>
    <property type="match status" value="3"/>
</dbReference>
<proteinExistence type="predicted"/>
<accession>A0A2S4WCC5</accession>
<evidence type="ECO:0000256" key="5">
    <source>
        <dbReference type="SAM" id="MobiDB-lite"/>
    </source>
</evidence>
<gene>
    <name evidence="8" type="ORF">PSHT_04760</name>
</gene>
<feature type="domain" description="RING-type" evidence="7">
    <location>
        <begin position="103"/>
        <end position="147"/>
    </location>
</feature>
<evidence type="ECO:0000256" key="6">
    <source>
        <dbReference type="SAM" id="SignalP"/>
    </source>
</evidence>
<dbReference type="OrthoDB" id="8062037at2759"/>
<evidence type="ECO:0000259" key="7">
    <source>
        <dbReference type="PROSITE" id="PS50089"/>
    </source>
</evidence>
<evidence type="ECO:0000313" key="8">
    <source>
        <dbReference type="EMBL" id="POW19367.1"/>
    </source>
</evidence>
<keyword evidence="9" id="KW-1185">Reference proteome</keyword>